<evidence type="ECO:0000313" key="1">
    <source>
        <dbReference type="EMBL" id="GAA2532526.1"/>
    </source>
</evidence>
<dbReference type="CDD" id="cd06558">
    <property type="entry name" value="crotonase-like"/>
    <property type="match status" value="1"/>
</dbReference>
<proteinExistence type="predicted"/>
<dbReference type="PANTHER" id="PTHR11941">
    <property type="entry name" value="ENOYL-COA HYDRATASE-RELATED"/>
    <property type="match status" value="1"/>
</dbReference>
<organism evidence="1 2">
    <name type="scientific">Streptomyces levis</name>
    <dbReference type="NCBI Taxonomy" id="285566"/>
    <lineage>
        <taxon>Bacteria</taxon>
        <taxon>Bacillati</taxon>
        <taxon>Actinomycetota</taxon>
        <taxon>Actinomycetes</taxon>
        <taxon>Kitasatosporales</taxon>
        <taxon>Streptomycetaceae</taxon>
        <taxon>Streptomyces</taxon>
    </lineage>
</organism>
<dbReference type="Gene3D" id="3.90.226.10">
    <property type="entry name" value="2-enoyl-CoA Hydratase, Chain A, domain 1"/>
    <property type="match status" value="1"/>
</dbReference>
<comment type="caution">
    <text evidence="1">The sequence shown here is derived from an EMBL/GenBank/DDBJ whole genome shotgun (WGS) entry which is preliminary data.</text>
</comment>
<accession>A0ABP6B4D1</accession>
<dbReference type="EMBL" id="BAAATM010000009">
    <property type="protein sequence ID" value="GAA2532526.1"/>
    <property type="molecule type" value="Genomic_DNA"/>
</dbReference>
<dbReference type="Proteomes" id="UP001501095">
    <property type="component" value="Unassembled WGS sequence"/>
</dbReference>
<sequence>MNTRPLGSKATRACLYREKFAMSYQELAGIHVTLSDGVATVTIDNPPLNLADATLLPSLRAFIARVRHDSDVRVVVFDSADPDFFVAHGDMGFIIDPQTAAEAAGAAVAAVPDAAVPPTMNLMQVVHEEVRSLPQVTIGKLVGLARGGGNEFLMALDMRFAAIGKSGQAQPETLMGILPGGGGTQYLTKLTGRARALELILGGELVDAELAAAYGLVNRALPADELDDFVDTLARRIARLRPEIVAAVKTAVNAAAAPVTEEGLTIENEVLISLFTPDAATLAQKLLTAGAQTREGERRLEEILNATLSEATDGTRAGRP</sequence>
<reference evidence="2" key="1">
    <citation type="journal article" date="2019" name="Int. J. Syst. Evol. Microbiol.">
        <title>The Global Catalogue of Microorganisms (GCM) 10K type strain sequencing project: providing services to taxonomists for standard genome sequencing and annotation.</title>
        <authorList>
            <consortium name="The Broad Institute Genomics Platform"/>
            <consortium name="The Broad Institute Genome Sequencing Center for Infectious Disease"/>
            <person name="Wu L."/>
            <person name="Ma J."/>
        </authorList>
    </citation>
    <scope>NUCLEOTIDE SEQUENCE [LARGE SCALE GENOMIC DNA]</scope>
    <source>
        <strain evidence="2">JCM 6924</strain>
    </source>
</reference>
<dbReference type="InterPro" id="IPR029045">
    <property type="entry name" value="ClpP/crotonase-like_dom_sf"/>
</dbReference>
<keyword evidence="2" id="KW-1185">Reference proteome</keyword>
<evidence type="ECO:0000313" key="2">
    <source>
        <dbReference type="Proteomes" id="UP001501095"/>
    </source>
</evidence>
<protein>
    <submittedName>
        <fullName evidence="1">Enoyl-CoA hydratase/isomerase family protein</fullName>
    </submittedName>
</protein>
<gene>
    <name evidence="1" type="ORF">GCM10010423_30230</name>
</gene>
<name>A0ABP6B4D1_9ACTN</name>
<dbReference type="SUPFAM" id="SSF52096">
    <property type="entry name" value="ClpP/crotonase"/>
    <property type="match status" value="1"/>
</dbReference>
<dbReference type="Pfam" id="PF00378">
    <property type="entry name" value="ECH_1"/>
    <property type="match status" value="1"/>
</dbReference>
<dbReference type="PANTHER" id="PTHR11941:SF54">
    <property type="entry name" value="ENOYL-COA HYDRATASE, MITOCHONDRIAL"/>
    <property type="match status" value="1"/>
</dbReference>
<dbReference type="InterPro" id="IPR001753">
    <property type="entry name" value="Enoyl-CoA_hydra/iso"/>
</dbReference>